<feature type="domain" description="C-type lectin" evidence="1">
    <location>
        <begin position="166"/>
        <end position="269"/>
    </location>
</feature>
<dbReference type="AlphaFoldDB" id="A0AAW0PJM7"/>
<dbReference type="InterPro" id="IPR016186">
    <property type="entry name" value="C-type_lectin-like/link_sf"/>
</dbReference>
<dbReference type="PROSITE" id="PS50041">
    <property type="entry name" value="C_TYPE_LECTIN_2"/>
    <property type="match status" value="2"/>
</dbReference>
<evidence type="ECO:0000259" key="1">
    <source>
        <dbReference type="PROSITE" id="PS50041"/>
    </source>
</evidence>
<dbReference type="SUPFAM" id="SSF56436">
    <property type="entry name" value="C-type lectin-like"/>
    <property type="match status" value="2"/>
</dbReference>
<dbReference type="Proteomes" id="UP001460270">
    <property type="component" value="Unassembled WGS sequence"/>
</dbReference>
<feature type="domain" description="C-type lectin" evidence="1">
    <location>
        <begin position="18"/>
        <end position="92"/>
    </location>
</feature>
<comment type="caution">
    <text evidence="2">The sequence shown here is derived from an EMBL/GenBank/DDBJ whole genome shotgun (WGS) entry which is preliminary data.</text>
</comment>
<sequence>MDILVTTDIHKGKKLEIWREAQSHCRTYYTDLAFVNNDSDYELLLAAGPTNPRGWIGLYRDPQNASLWRWSGAGEMTYHNWSHNQPNNFEGDQWQWLNAAPLKFETPHLISPCPLQDRCGAINSHGALQSWDYNLSQWLWSGGGQMTFHNWDQNQPDDLTETKKMKMSWEKALDHCRQSNQNLASFSSDTELLQFLSELPVNQNEHVWVNMRFLGDRWMTVEQGSSKEQVWAKEWSLNECPMENRCAVLKNNGELDDWDCEDELYFMCK</sequence>
<protein>
    <recommendedName>
        <fullName evidence="1">C-type lectin domain-containing protein</fullName>
    </recommendedName>
</protein>
<dbReference type="Gene3D" id="3.10.100.10">
    <property type="entry name" value="Mannose-Binding Protein A, subunit A"/>
    <property type="match status" value="2"/>
</dbReference>
<evidence type="ECO:0000313" key="3">
    <source>
        <dbReference type="Proteomes" id="UP001460270"/>
    </source>
</evidence>
<keyword evidence="3" id="KW-1185">Reference proteome</keyword>
<dbReference type="InterPro" id="IPR001304">
    <property type="entry name" value="C-type_lectin-like"/>
</dbReference>
<reference evidence="3" key="1">
    <citation type="submission" date="2024-04" db="EMBL/GenBank/DDBJ databases">
        <title>Salinicola lusitanus LLJ914,a marine bacterium isolated from the Okinawa Trough.</title>
        <authorList>
            <person name="Li J."/>
        </authorList>
    </citation>
    <scope>NUCLEOTIDE SEQUENCE [LARGE SCALE GENOMIC DNA]</scope>
</reference>
<dbReference type="Pfam" id="PF00059">
    <property type="entry name" value="Lectin_C"/>
    <property type="match status" value="2"/>
</dbReference>
<evidence type="ECO:0000313" key="2">
    <source>
        <dbReference type="EMBL" id="KAK7929915.1"/>
    </source>
</evidence>
<dbReference type="InterPro" id="IPR016187">
    <property type="entry name" value="CTDL_fold"/>
</dbReference>
<proteinExistence type="predicted"/>
<dbReference type="PANTHER" id="PTHR22803">
    <property type="entry name" value="MANNOSE, PHOSPHOLIPASE, LECTIN RECEPTOR RELATED"/>
    <property type="match status" value="1"/>
</dbReference>
<dbReference type="SMART" id="SM00034">
    <property type="entry name" value="CLECT"/>
    <property type="match status" value="2"/>
</dbReference>
<gene>
    <name evidence="2" type="ORF">WMY93_006310</name>
</gene>
<dbReference type="CDD" id="cd00037">
    <property type="entry name" value="CLECT"/>
    <property type="match status" value="1"/>
</dbReference>
<dbReference type="InterPro" id="IPR050111">
    <property type="entry name" value="C-type_lectin/snaclec_domain"/>
</dbReference>
<organism evidence="2 3">
    <name type="scientific">Mugilogobius chulae</name>
    <name type="common">yellowstripe goby</name>
    <dbReference type="NCBI Taxonomy" id="88201"/>
    <lineage>
        <taxon>Eukaryota</taxon>
        <taxon>Metazoa</taxon>
        <taxon>Chordata</taxon>
        <taxon>Craniata</taxon>
        <taxon>Vertebrata</taxon>
        <taxon>Euteleostomi</taxon>
        <taxon>Actinopterygii</taxon>
        <taxon>Neopterygii</taxon>
        <taxon>Teleostei</taxon>
        <taxon>Neoteleostei</taxon>
        <taxon>Acanthomorphata</taxon>
        <taxon>Gobiaria</taxon>
        <taxon>Gobiiformes</taxon>
        <taxon>Gobioidei</taxon>
        <taxon>Gobiidae</taxon>
        <taxon>Gobionellinae</taxon>
        <taxon>Mugilogobius</taxon>
    </lineage>
</organism>
<accession>A0AAW0PJM7</accession>
<name>A0AAW0PJM7_9GOBI</name>
<dbReference type="EMBL" id="JBBPFD010000004">
    <property type="protein sequence ID" value="KAK7929915.1"/>
    <property type="molecule type" value="Genomic_DNA"/>
</dbReference>